<dbReference type="Pfam" id="PF17853">
    <property type="entry name" value="GGDEF_2"/>
    <property type="match status" value="1"/>
</dbReference>
<dbReference type="SMART" id="SM00065">
    <property type="entry name" value="GAF"/>
    <property type="match status" value="1"/>
</dbReference>
<dbReference type="InterPro" id="IPR042070">
    <property type="entry name" value="PucR_C-HTH_sf"/>
</dbReference>
<evidence type="ECO:0000256" key="1">
    <source>
        <dbReference type="ARBA" id="ARBA00006754"/>
    </source>
</evidence>
<dbReference type="EMBL" id="CP099489">
    <property type="protein sequence ID" value="USQ79675.1"/>
    <property type="molecule type" value="Genomic_DNA"/>
</dbReference>
<comment type="similarity">
    <text evidence="1">Belongs to the CdaR family.</text>
</comment>
<dbReference type="InterPro" id="IPR025736">
    <property type="entry name" value="PucR_C-HTH_dom"/>
</dbReference>
<dbReference type="InterPro" id="IPR029016">
    <property type="entry name" value="GAF-like_dom_sf"/>
</dbReference>
<dbReference type="InterPro" id="IPR041522">
    <property type="entry name" value="CdaR_GGDEF"/>
</dbReference>
<evidence type="ECO:0000313" key="3">
    <source>
        <dbReference type="EMBL" id="USQ79675.1"/>
    </source>
</evidence>
<dbReference type="PANTHER" id="PTHR33744">
    <property type="entry name" value="CARBOHYDRATE DIACID REGULATOR"/>
    <property type="match status" value="1"/>
</dbReference>
<feature type="domain" description="GAF" evidence="2">
    <location>
        <begin position="77"/>
        <end position="228"/>
    </location>
</feature>
<proteinExistence type="inferred from homology"/>
<dbReference type="Pfam" id="PF13556">
    <property type="entry name" value="HTH_30"/>
    <property type="match status" value="1"/>
</dbReference>
<keyword evidence="4" id="KW-1185">Reference proteome</keyword>
<evidence type="ECO:0000313" key="4">
    <source>
        <dbReference type="Proteomes" id="UP001056455"/>
    </source>
</evidence>
<name>A0ABY4YSD5_9MICO</name>
<reference evidence="3" key="1">
    <citation type="submission" date="2022-06" db="EMBL/GenBank/DDBJ databases">
        <title>Ornithinimicrobium HY1793.</title>
        <authorList>
            <person name="Huang Y."/>
        </authorList>
    </citation>
    <scope>NUCLEOTIDE SEQUENCE</scope>
    <source>
        <strain evidence="3">HY1793</strain>
    </source>
</reference>
<dbReference type="RefSeq" id="WP_252592779.1">
    <property type="nucleotide sequence ID" value="NZ_CP099489.1"/>
</dbReference>
<dbReference type="InterPro" id="IPR003018">
    <property type="entry name" value="GAF"/>
</dbReference>
<dbReference type="Proteomes" id="UP001056455">
    <property type="component" value="Chromosome"/>
</dbReference>
<evidence type="ECO:0000259" key="2">
    <source>
        <dbReference type="SMART" id="SM00065"/>
    </source>
</evidence>
<dbReference type="PANTHER" id="PTHR33744:SF1">
    <property type="entry name" value="DNA-BINDING TRANSCRIPTIONAL ACTIVATOR ADER"/>
    <property type="match status" value="1"/>
</dbReference>
<dbReference type="InterPro" id="IPR051448">
    <property type="entry name" value="CdaR-like_regulators"/>
</dbReference>
<dbReference type="Pfam" id="PF01590">
    <property type="entry name" value="GAF"/>
    <property type="match status" value="1"/>
</dbReference>
<dbReference type="SUPFAM" id="SSF55781">
    <property type="entry name" value="GAF domain-like"/>
    <property type="match status" value="1"/>
</dbReference>
<protein>
    <submittedName>
        <fullName evidence="3">Helix-turn-helix domain-containing protein</fullName>
    </submittedName>
</protein>
<organism evidence="3 4">
    <name type="scientific">Ornithinimicrobium faecis</name>
    <dbReference type="NCBI Taxonomy" id="2934158"/>
    <lineage>
        <taxon>Bacteria</taxon>
        <taxon>Bacillati</taxon>
        <taxon>Actinomycetota</taxon>
        <taxon>Actinomycetes</taxon>
        <taxon>Micrococcales</taxon>
        <taxon>Ornithinimicrobiaceae</taxon>
        <taxon>Ornithinimicrobium</taxon>
    </lineage>
</organism>
<dbReference type="Gene3D" id="3.30.450.40">
    <property type="match status" value="1"/>
</dbReference>
<dbReference type="Gene3D" id="1.10.10.2840">
    <property type="entry name" value="PucR C-terminal helix-turn-helix domain"/>
    <property type="match status" value="1"/>
</dbReference>
<sequence>MPEPSLAEQFLALLADDRPLADYEELRRSTVETEGDAADRAHALALRARGLREQDRRREAELTALFDTVADLAALKDLDDVLEAIVRRARTLLACDVSYLSLNDDDEGATTMRVTEGIHSEEFRQVRLGFGEGLGGLVAQTARPYMTPDYFADERFNHTRTIDSAVGSEELRAILGVPLLLGRTVIGVLYAANHEVRPFSRADVDLLSSFAGHAAIALDNTRRIKETQAALADLKETSDLLRHNVEGVQLASVAHERLTGVVLQGGSLDDLAHELHQVLQEPVHVIDARGATLATSAPDEPPAEHELELVTAAFQDTGTHVLGGVSIAPVFAGGTPLAAVLTRSEVDDVARRILERAATTAALIMVIQRSLSEAQTRRRGDLLVDLLVGSSGAGSLTARASLLGADLAQPHAVLVLDGADHQLRQRVVDLATNHNGLSADVGERLVLVLPEEQPLEVGQRLVRTGGTGTVPVGRAVPTVGVAGPVTGVDGVRTAYEEAARCLDALLALGRRGDVADAAALGFVGLLMGRHDPDEHVQARLGPLLDYDRQRGTVLLQTLETWLAEDRHLSRTGERLHVHPNTVTQRLDRIGRLLGDGWQSPENILELGLALRLRSVLPAPAPED</sequence>
<gene>
    <name evidence="3" type="ORF">NF556_19130</name>
</gene>
<accession>A0ABY4YSD5</accession>